<protein>
    <submittedName>
        <fullName evidence="1">Uncharacterized protein</fullName>
    </submittedName>
</protein>
<dbReference type="Proteomes" id="UP000724584">
    <property type="component" value="Unassembled WGS sequence"/>
</dbReference>
<sequence length="82" mass="8854">MPSEPPSPLFSFLQPLLLFQLPAGEADDGVLALQLPTSCTYRFGAVLTGTSVIVQLVWSRCRRTRSFSFANSSYSQGSALGL</sequence>
<name>A0ACB7NZJ6_9PEZI</name>
<comment type="caution">
    <text evidence="1">The sequence shown here is derived from an EMBL/GenBank/DDBJ whole genome shotgun (WGS) entry which is preliminary data.</text>
</comment>
<gene>
    <name evidence="1" type="ORF">F5144DRAFT_582340</name>
</gene>
<dbReference type="EMBL" id="JAGIZQ010000006">
    <property type="protein sequence ID" value="KAH6623084.1"/>
    <property type="molecule type" value="Genomic_DNA"/>
</dbReference>
<evidence type="ECO:0000313" key="1">
    <source>
        <dbReference type="EMBL" id="KAH6623084.1"/>
    </source>
</evidence>
<proteinExistence type="predicted"/>
<accession>A0ACB7NZJ6</accession>
<evidence type="ECO:0000313" key="2">
    <source>
        <dbReference type="Proteomes" id="UP000724584"/>
    </source>
</evidence>
<reference evidence="1 2" key="1">
    <citation type="journal article" date="2021" name="Nat. Commun.">
        <title>Genetic determinants of endophytism in the Arabidopsis root mycobiome.</title>
        <authorList>
            <person name="Mesny F."/>
            <person name="Miyauchi S."/>
            <person name="Thiergart T."/>
            <person name="Pickel B."/>
            <person name="Atanasova L."/>
            <person name="Karlsson M."/>
            <person name="Huettel B."/>
            <person name="Barry K.W."/>
            <person name="Haridas S."/>
            <person name="Chen C."/>
            <person name="Bauer D."/>
            <person name="Andreopoulos W."/>
            <person name="Pangilinan J."/>
            <person name="LaButti K."/>
            <person name="Riley R."/>
            <person name="Lipzen A."/>
            <person name="Clum A."/>
            <person name="Drula E."/>
            <person name="Henrissat B."/>
            <person name="Kohler A."/>
            <person name="Grigoriev I.V."/>
            <person name="Martin F.M."/>
            <person name="Hacquard S."/>
        </authorList>
    </citation>
    <scope>NUCLEOTIDE SEQUENCE [LARGE SCALE GENOMIC DNA]</scope>
    <source>
        <strain evidence="1 2">MPI-SDFR-AT-0079</strain>
    </source>
</reference>
<organism evidence="1 2">
    <name type="scientific">Chaetomium tenue</name>
    <dbReference type="NCBI Taxonomy" id="1854479"/>
    <lineage>
        <taxon>Eukaryota</taxon>
        <taxon>Fungi</taxon>
        <taxon>Dikarya</taxon>
        <taxon>Ascomycota</taxon>
        <taxon>Pezizomycotina</taxon>
        <taxon>Sordariomycetes</taxon>
        <taxon>Sordariomycetidae</taxon>
        <taxon>Sordariales</taxon>
        <taxon>Chaetomiaceae</taxon>
        <taxon>Chaetomium</taxon>
    </lineage>
</organism>
<keyword evidence="2" id="KW-1185">Reference proteome</keyword>